<dbReference type="Pfam" id="PF02867">
    <property type="entry name" value="Ribonuc_red_lgC"/>
    <property type="match status" value="1"/>
</dbReference>
<keyword evidence="5 14" id="KW-0237">DNA synthesis</keyword>
<dbReference type="GO" id="GO:0031419">
    <property type="term" value="F:cobalamin binding"/>
    <property type="evidence" value="ECO:0007669"/>
    <property type="project" value="UniProtKB-KW"/>
</dbReference>
<evidence type="ECO:0000256" key="9">
    <source>
        <dbReference type="ARBA" id="ARBA00023116"/>
    </source>
</evidence>
<comment type="function">
    <text evidence="14">Catalyzes the reduction of ribonucleotides to deoxyribonucleotides. May function to provide a pool of deoxyribonucleotide precursors for DNA repair during oxygen limitation and/or for immediate growth after restoration of oxygen.</text>
</comment>
<comment type="similarity">
    <text evidence="2 14">Belongs to the ribonucleoside diphosphate reductase class-2 family.</text>
</comment>
<comment type="catalytic activity">
    <reaction evidence="12 14">
        <text>a 2'-deoxyribonucleoside 5'-diphosphate + [thioredoxin]-disulfide + H2O = a ribonucleoside 5'-diphosphate + [thioredoxin]-dithiol</text>
        <dbReference type="Rhea" id="RHEA:23252"/>
        <dbReference type="Rhea" id="RHEA-COMP:10698"/>
        <dbReference type="Rhea" id="RHEA-COMP:10700"/>
        <dbReference type="ChEBI" id="CHEBI:15377"/>
        <dbReference type="ChEBI" id="CHEBI:29950"/>
        <dbReference type="ChEBI" id="CHEBI:50058"/>
        <dbReference type="ChEBI" id="CHEBI:57930"/>
        <dbReference type="ChEBI" id="CHEBI:73316"/>
        <dbReference type="EC" id="1.17.4.1"/>
    </reaction>
</comment>
<reference evidence="17 18" key="1">
    <citation type="journal article" date="2015" name="Nature">
        <title>rRNA introns, odd ribosomes, and small enigmatic genomes across a large radiation of phyla.</title>
        <authorList>
            <person name="Brown C.T."/>
            <person name="Hug L.A."/>
            <person name="Thomas B.C."/>
            <person name="Sharon I."/>
            <person name="Castelle C.J."/>
            <person name="Singh A."/>
            <person name="Wilkins M.J."/>
            <person name="Williams K.H."/>
            <person name="Banfield J.F."/>
        </authorList>
    </citation>
    <scope>NUCLEOTIDE SEQUENCE [LARGE SCALE GENOMIC DNA]</scope>
</reference>
<evidence type="ECO:0000256" key="1">
    <source>
        <dbReference type="ARBA" id="ARBA00001922"/>
    </source>
</evidence>
<keyword evidence="7 13" id="KW-0067">ATP-binding</keyword>
<evidence type="ECO:0000256" key="2">
    <source>
        <dbReference type="ARBA" id="ARBA00007405"/>
    </source>
</evidence>
<keyword evidence="3" id="KW-0021">Allosteric enzyme</keyword>
<feature type="domain" description="ATP-cone" evidence="16">
    <location>
        <begin position="3"/>
        <end position="95"/>
    </location>
</feature>
<proteinExistence type="inferred from homology"/>
<evidence type="ECO:0000313" key="18">
    <source>
        <dbReference type="Proteomes" id="UP000033882"/>
    </source>
</evidence>
<evidence type="ECO:0000259" key="16">
    <source>
        <dbReference type="PROSITE" id="PS51161"/>
    </source>
</evidence>
<dbReference type="CDD" id="cd02888">
    <property type="entry name" value="RNR_II_dimer"/>
    <property type="match status" value="1"/>
</dbReference>
<keyword evidence="10" id="KW-1015">Disulfide bond</keyword>
<dbReference type="PANTHER" id="PTHR43371:SF1">
    <property type="entry name" value="RIBONUCLEOSIDE-DIPHOSPHATE REDUCTASE"/>
    <property type="match status" value="1"/>
</dbReference>
<dbReference type="GO" id="GO:0005524">
    <property type="term" value="F:ATP binding"/>
    <property type="evidence" value="ECO:0007669"/>
    <property type="project" value="UniProtKB-UniRule"/>
</dbReference>
<evidence type="ECO:0000256" key="12">
    <source>
        <dbReference type="ARBA" id="ARBA00047754"/>
    </source>
</evidence>
<dbReference type="Proteomes" id="UP000033882">
    <property type="component" value="Unassembled WGS sequence"/>
</dbReference>
<keyword evidence="8 14" id="KW-0560">Oxidoreductase</keyword>
<dbReference type="InterPro" id="IPR005144">
    <property type="entry name" value="ATP-cone_dom"/>
</dbReference>
<dbReference type="SUPFAM" id="SSF48168">
    <property type="entry name" value="R1 subunit of ribonucleotide reductase, N-terminal domain"/>
    <property type="match status" value="1"/>
</dbReference>
<dbReference type="GO" id="GO:0009263">
    <property type="term" value="P:deoxyribonucleotide biosynthetic process"/>
    <property type="evidence" value="ECO:0007669"/>
    <property type="project" value="UniProtKB-KW"/>
</dbReference>
<evidence type="ECO:0000256" key="13">
    <source>
        <dbReference type="PROSITE-ProRule" id="PRU00492"/>
    </source>
</evidence>
<evidence type="ECO:0000256" key="15">
    <source>
        <dbReference type="SAM" id="MobiDB-lite"/>
    </source>
</evidence>
<dbReference type="InterPro" id="IPR013509">
    <property type="entry name" value="RNR_lsu_N"/>
</dbReference>
<gene>
    <name evidence="17" type="ORF">UY19_C0015G0021</name>
</gene>
<dbReference type="PANTHER" id="PTHR43371">
    <property type="entry name" value="VITAMIN B12-DEPENDENT RIBONUCLEOTIDE REDUCTASE"/>
    <property type="match status" value="1"/>
</dbReference>
<accession>A0A0G1U5L5</accession>
<dbReference type="AlphaFoldDB" id="A0A0G1U5L5"/>
<dbReference type="Gene3D" id="3.20.70.20">
    <property type="match status" value="1"/>
</dbReference>
<dbReference type="PRINTS" id="PR01183">
    <property type="entry name" value="RIBORDTASEM1"/>
</dbReference>
<dbReference type="PATRIC" id="fig|1619005.3.peg.866"/>
<dbReference type="GO" id="GO:0071897">
    <property type="term" value="P:DNA biosynthetic process"/>
    <property type="evidence" value="ECO:0007669"/>
    <property type="project" value="UniProtKB-KW"/>
</dbReference>
<dbReference type="InterPro" id="IPR013344">
    <property type="entry name" value="RNR_NrdJ/NrdZ"/>
</dbReference>
<evidence type="ECO:0000256" key="8">
    <source>
        <dbReference type="ARBA" id="ARBA00023002"/>
    </source>
</evidence>
<dbReference type="Pfam" id="PF00317">
    <property type="entry name" value="Ribonuc_red_lgN"/>
    <property type="match status" value="1"/>
</dbReference>
<evidence type="ECO:0000256" key="11">
    <source>
        <dbReference type="ARBA" id="ARBA00023285"/>
    </source>
</evidence>
<feature type="region of interest" description="Disordered" evidence="15">
    <location>
        <begin position="778"/>
        <end position="797"/>
    </location>
</feature>
<comment type="cofactor">
    <cofactor evidence="1 14">
        <name>adenosylcob(III)alamin</name>
        <dbReference type="ChEBI" id="CHEBI:18408"/>
    </cofactor>
</comment>
<dbReference type="SUPFAM" id="SSF51998">
    <property type="entry name" value="PFL-like glycyl radical enzymes"/>
    <property type="match status" value="1"/>
</dbReference>
<protein>
    <recommendedName>
        <fullName evidence="14">Vitamin B12-dependent ribonucleotide reductase</fullName>
        <ecNumber evidence="14">1.17.4.1</ecNumber>
    </recommendedName>
</protein>
<dbReference type="NCBIfam" id="TIGR02504">
    <property type="entry name" value="NrdJ_Z"/>
    <property type="match status" value="1"/>
</dbReference>
<evidence type="ECO:0000256" key="7">
    <source>
        <dbReference type="ARBA" id="ARBA00022840"/>
    </source>
</evidence>
<evidence type="ECO:0000256" key="14">
    <source>
        <dbReference type="RuleBase" id="RU364064"/>
    </source>
</evidence>
<keyword evidence="11 14" id="KW-0170">Cobalt</keyword>
<evidence type="ECO:0000256" key="10">
    <source>
        <dbReference type="ARBA" id="ARBA00023157"/>
    </source>
</evidence>
<dbReference type="NCBIfam" id="TIGR02506">
    <property type="entry name" value="NrdE_NrdA"/>
    <property type="match status" value="1"/>
</dbReference>
<evidence type="ECO:0000313" key="17">
    <source>
        <dbReference type="EMBL" id="KKU89381.1"/>
    </source>
</evidence>
<dbReference type="PROSITE" id="PS51161">
    <property type="entry name" value="ATP_CONE"/>
    <property type="match status" value="1"/>
</dbReference>
<dbReference type="InterPro" id="IPR013346">
    <property type="entry name" value="NrdE_NrdA_C"/>
</dbReference>
<evidence type="ECO:0000256" key="5">
    <source>
        <dbReference type="ARBA" id="ARBA00022634"/>
    </source>
</evidence>
<dbReference type="EMBL" id="LCPB01000015">
    <property type="protein sequence ID" value="KKU89381.1"/>
    <property type="molecule type" value="Genomic_DNA"/>
</dbReference>
<organism evidence="17 18">
    <name type="scientific">Candidatus Wolfebacteria bacterium GW2011_GWA2_47_9b</name>
    <dbReference type="NCBI Taxonomy" id="1619005"/>
    <lineage>
        <taxon>Bacteria</taxon>
        <taxon>Candidatus Wolfeibacteriota</taxon>
    </lineage>
</organism>
<dbReference type="EC" id="1.17.4.1" evidence="14"/>
<dbReference type="GO" id="GO:0004748">
    <property type="term" value="F:ribonucleoside-diphosphate reductase activity, thioredoxin disulfide as acceptor"/>
    <property type="evidence" value="ECO:0007669"/>
    <property type="project" value="UniProtKB-EC"/>
</dbReference>
<evidence type="ECO:0000256" key="3">
    <source>
        <dbReference type="ARBA" id="ARBA00022533"/>
    </source>
</evidence>
<dbReference type="InterPro" id="IPR050862">
    <property type="entry name" value="RdRp_reductase_class-2"/>
</dbReference>
<dbReference type="Pfam" id="PF03477">
    <property type="entry name" value="ATP-cone"/>
    <property type="match status" value="1"/>
</dbReference>
<keyword evidence="9" id="KW-0215">Deoxyribonucleotide synthesis</keyword>
<sequence length="873" mass="98290">MFKTVLKRNGQIVPFNGEKIVKAIYKASVAVGEENWDLAEQLAKEVIDRVSETKKGSVPEVEEIQDMVEQVLIDTGHAKMAKSYILYRMHRADIRHQKEQILNKEEIDEVDKKFDLNALRVLASRYLVKSEEGEVIESPKELFRRVATHITIASLFYDAKVYQKRPGGTEHRVEDIDYKKFADKLTIGGYKLNEFHIEALHRLYKRFAESRQIKVSWGELVDLFKKGYFDKYEEELTGYYNLMIGRKFLPNTPAIANFGNHLGMGSACFVLGVNDSIDDIMDTLKSAAVIFKSGGGVGYNFSHLRSEGDFVKTTGGTASGPISFMSMFDNMTDVIKQGGIRRGANMGIVNSDHPDIEKFIKAKEGNKALRNFNISIMLKPEFWKALKEKKPYQLINPRNGKVVKEIDPEQLFDMVAYQAWESAEPGVLFFDKINEFNPFVKTMGPIETTNPCGEVLLYPFESCNLGSINVWSYAEKNGGKKPVFNWERLAADTQTVMRLLDNVIDVNKYPMPEIEAMTLSTRKIGLGIMGLGDLLYELEIAYDSKEGFAFMEELMEFVNYYSKLASIDLSKERGRMPMFDQSTYKEGKMPFAAFKDKASWKQDWKGLVEKMEKHGIRNGFTTVLAPTGSISMIAGCSSGIEPVFSLVFEKNVAIGSFFYVDPVFEERMQREGLMDDALLKDVAAAGGSVQNIAYIPPKLKKVFTTSMDIAPKDHVKVLGILQRWVDSSISKTNNLPASATVEDIKEIYMLAHELGCKGVTVYRDKSLTTQVLNAGLKKTDKEREKDKEDREKKKESEMAVIKDEKAKGMTIYHKAGVGTNGMELGLSPVPSALNAEEFAGQIKDLTHCPKCSTKLIRQEGCRKCPNCGWGLCS</sequence>
<dbReference type="UniPathway" id="UPA00326"/>
<name>A0A0G1U5L5_9BACT</name>
<dbReference type="InterPro" id="IPR008926">
    <property type="entry name" value="RNR_R1-su_N"/>
</dbReference>
<comment type="caution">
    <text evidence="17">The sequence shown here is derived from an EMBL/GenBank/DDBJ whole genome shotgun (WGS) entry which is preliminary data.</text>
</comment>
<dbReference type="InterPro" id="IPR000788">
    <property type="entry name" value="RNR_lg_C"/>
</dbReference>
<keyword evidence="6 13" id="KW-0547">Nucleotide-binding</keyword>
<evidence type="ECO:0000256" key="6">
    <source>
        <dbReference type="ARBA" id="ARBA00022741"/>
    </source>
</evidence>
<evidence type="ECO:0000256" key="4">
    <source>
        <dbReference type="ARBA" id="ARBA00022628"/>
    </source>
</evidence>
<keyword evidence="4 14" id="KW-0846">Cobalamin</keyword>